<accession>A0A8S2DL87</accession>
<evidence type="ECO:0000313" key="2">
    <source>
        <dbReference type="EMBL" id="CAF0919962.1"/>
    </source>
</evidence>
<gene>
    <name evidence="2" type="ORF">OVA965_LOCUS10567</name>
    <name evidence="3" type="ORF">TMI583_LOCUS10566</name>
</gene>
<sequence>MHVRRLELVAQNLSCSACSFRTFQLKRYVTLKNTRSFSCHISKRHKTYVKFQAVDNVEDRSMDGRRDDCMIVNNEEFVSGDEITADFDGQNDNHSNCEEEKEKRKHLAQVHKLPAFEPALSTEKPKIFNSLKKELHDLVINSIIQDGRSFKDFHRPGMLNFLKKAIPGYVPPHRITVAKQFKRLKGHYITYEFDSKSTILSFDAFYDRHHGVRITEIIKEKLINLNLYNKLLCITSDGASNMVTMYETLNDHKIDWIWCVPHRIHLVIVNGFQLWPDKKKKQKDNNTNDNNNTTSINNTNIIDDNNIATSIINNDNNEDNEAGWDDAIEDVHGISRSSVSLVMKDISTILADFVSQTIKFPGTQSQELIAGDIEIDPPMQPQPLKQTSASSSSTTSRRILSDLPIQQTTTAIPTRRNISRDHNYAENESTPSFNQKKRKNEKEDNISAIVEVEKRKLHLQEMSLTSDYNRPAALESIATSLNQLIPLVKLGVQLQSENLKIRRSP</sequence>
<dbReference type="EMBL" id="CAJNOK010003928">
    <property type="protein sequence ID" value="CAF0919962.1"/>
    <property type="molecule type" value="Genomic_DNA"/>
</dbReference>
<organism evidence="2 4">
    <name type="scientific">Didymodactylos carnosus</name>
    <dbReference type="NCBI Taxonomy" id="1234261"/>
    <lineage>
        <taxon>Eukaryota</taxon>
        <taxon>Metazoa</taxon>
        <taxon>Spiralia</taxon>
        <taxon>Gnathifera</taxon>
        <taxon>Rotifera</taxon>
        <taxon>Eurotatoria</taxon>
        <taxon>Bdelloidea</taxon>
        <taxon>Philodinida</taxon>
        <taxon>Philodinidae</taxon>
        <taxon>Didymodactylos</taxon>
    </lineage>
</organism>
<dbReference type="Proteomes" id="UP000677228">
    <property type="component" value="Unassembled WGS sequence"/>
</dbReference>
<evidence type="ECO:0000313" key="3">
    <source>
        <dbReference type="EMBL" id="CAF3697615.1"/>
    </source>
</evidence>
<feature type="compositionally biased region" description="Low complexity" evidence="1">
    <location>
        <begin position="387"/>
        <end position="396"/>
    </location>
</feature>
<feature type="region of interest" description="Disordered" evidence="1">
    <location>
        <begin position="422"/>
        <end position="444"/>
    </location>
</feature>
<dbReference type="EMBL" id="CAJOBA010003931">
    <property type="protein sequence ID" value="CAF3697615.1"/>
    <property type="molecule type" value="Genomic_DNA"/>
</dbReference>
<dbReference type="AlphaFoldDB" id="A0A8S2DL87"/>
<evidence type="ECO:0000313" key="4">
    <source>
        <dbReference type="Proteomes" id="UP000677228"/>
    </source>
</evidence>
<protein>
    <recommendedName>
        <fullName evidence="5">DUF659 domain-containing protein</fullName>
    </recommendedName>
</protein>
<reference evidence="2" key="1">
    <citation type="submission" date="2021-02" db="EMBL/GenBank/DDBJ databases">
        <authorList>
            <person name="Nowell W R."/>
        </authorList>
    </citation>
    <scope>NUCLEOTIDE SEQUENCE</scope>
</reference>
<proteinExistence type="predicted"/>
<evidence type="ECO:0000256" key="1">
    <source>
        <dbReference type="SAM" id="MobiDB-lite"/>
    </source>
</evidence>
<feature type="region of interest" description="Disordered" evidence="1">
    <location>
        <begin position="375"/>
        <end position="407"/>
    </location>
</feature>
<name>A0A8S2DL87_9BILA</name>
<evidence type="ECO:0008006" key="5">
    <source>
        <dbReference type="Google" id="ProtNLM"/>
    </source>
</evidence>
<comment type="caution">
    <text evidence="2">The sequence shown here is derived from an EMBL/GenBank/DDBJ whole genome shotgun (WGS) entry which is preliminary data.</text>
</comment>
<dbReference type="Proteomes" id="UP000682733">
    <property type="component" value="Unassembled WGS sequence"/>
</dbReference>